<evidence type="ECO:0000256" key="1">
    <source>
        <dbReference type="SAM" id="MobiDB-lite"/>
    </source>
</evidence>
<evidence type="ECO:0000256" key="2">
    <source>
        <dbReference type="SAM" id="Phobius"/>
    </source>
</evidence>
<evidence type="ECO:0000313" key="5">
    <source>
        <dbReference type="Proteomes" id="UP001230051"/>
    </source>
</evidence>
<proteinExistence type="predicted"/>
<evidence type="ECO:0000259" key="3">
    <source>
        <dbReference type="PROSITE" id="PS50954"/>
    </source>
</evidence>
<protein>
    <submittedName>
        <fullName evidence="4">Emerin</fullName>
    </submittedName>
</protein>
<dbReference type="Proteomes" id="UP001230051">
    <property type="component" value="Unassembled WGS sequence"/>
</dbReference>
<organism evidence="4 5">
    <name type="scientific">Acipenser oxyrinchus oxyrinchus</name>
    <dbReference type="NCBI Taxonomy" id="40147"/>
    <lineage>
        <taxon>Eukaryota</taxon>
        <taxon>Metazoa</taxon>
        <taxon>Chordata</taxon>
        <taxon>Craniata</taxon>
        <taxon>Vertebrata</taxon>
        <taxon>Euteleostomi</taxon>
        <taxon>Actinopterygii</taxon>
        <taxon>Chondrostei</taxon>
        <taxon>Acipenseriformes</taxon>
        <taxon>Acipenseridae</taxon>
        <taxon>Acipenser</taxon>
    </lineage>
</organism>
<keyword evidence="5" id="KW-1185">Reference proteome</keyword>
<dbReference type="InterPro" id="IPR051656">
    <property type="entry name" value="LEM_domain"/>
</dbReference>
<dbReference type="InterPro" id="IPR011015">
    <property type="entry name" value="LEM/LEM-like_dom_sf"/>
</dbReference>
<dbReference type="PROSITE" id="PS50954">
    <property type="entry name" value="LEM"/>
    <property type="match status" value="1"/>
</dbReference>
<feature type="transmembrane region" description="Helical" evidence="2">
    <location>
        <begin position="174"/>
        <end position="192"/>
    </location>
</feature>
<feature type="region of interest" description="Disordered" evidence="1">
    <location>
        <begin position="93"/>
        <end position="164"/>
    </location>
</feature>
<name>A0AAD8CFS0_ACIOX</name>
<feature type="compositionally biased region" description="Low complexity" evidence="1">
    <location>
        <begin position="97"/>
        <end position="108"/>
    </location>
</feature>
<keyword evidence="2" id="KW-1133">Transmembrane helix</keyword>
<evidence type="ECO:0000313" key="4">
    <source>
        <dbReference type="EMBL" id="KAK1150569.1"/>
    </source>
</evidence>
<dbReference type="PANTHER" id="PTHR12019">
    <property type="entry name" value="LAMINA-ASSOCIATED POLYPEPTIDE THYMOPOIETIN"/>
    <property type="match status" value="1"/>
</dbReference>
<dbReference type="InterPro" id="IPR003887">
    <property type="entry name" value="LEM_dom"/>
</dbReference>
<feature type="domain" description="LEM" evidence="3">
    <location>
        <begin position="1"/>
        <end position="45"/>
    </location>
</feature>
<reference evidence="4" key="1">
    <citation type="submission" date="2022-02" db="EMBL/GenBank/DDBJ databases">
        <title>Atlantic sturgeon de novo genome assembly.</title>
        <authorList>
            <person name="Stock M."/>
            <person name="Klopp C."/>
            <person name="Guiguen Y."/>
            <person name="Cabau C."/>
            <person name="Parinello H."/>
            <person name="Santidrian Yebra-Pimentel E."/>
            <person name="Kuhl H."/>
            <person name="Dirks R.P."/>
            <person name="Guessner J."/>
            <person name="Wuertz S."/>
            <person name="Du K."/>
            <person name="Schartl M."/>
        </authorList>
    </citation>
    <scope>NUCLEOTIDE SEQUENCE</scope>
    <source>
        <strain evidence="4">STURGEONOMICS-FGT-2020</strain>
        <tissue evidence="4">Whole blood</tissue>
    </source>
</reference>
<sequence length="207" mass="23566">MSNLSSMSDQELTSLLDQYEIKHGPVVGSTRKLYEKKLLDIMSKEEKRGNVKKPSSDKTYYREEETETFFPHPAHHTAPIHYEDFSDGDNRYSNAQTKYSSVTSTKTSPLSGSPWKREEFGDSSRQLYSTEATCRNVSQSNPSPLTSSTASASRAAPARSGQEKAPQGTRYIPLWFQFLVFLMFAGFLYYIFTSMETPPKKHFEIKN</sequence>
<accession>A0AAD8CFS0</accession>
<feature type="compositionally biased region" description="Low complexity" evidence="1">
    <location>
        <begin position="142"/>
        <end position="160"/>
    </location>
</feature>
<gene>
    <name evidence="4" type="ORF">AOXY_G33860</name>
</gene>
<dbReference type="Pfam" id="PF03020">
    <property type="entry name" value="LEM"/>
    <property type="match status" value="1"/>
</dbReference>
<dbReference type="EMBL" id="JAGXEW010000058">
    <property type="protein sequence ID" value="KAK1150569.1"/>
    <property type="molecule type" value="Genomic_DNA"/>
</dbReference>
<keyword evidence="2" id="KW-0472">Membrane</keyword>
<dbReference type="SMART" id="SM00540">
    <property type="entry name" value="LEM"/>
    <property type="match status" value="1"/>
</dbReference>
<dbReference type="Gene3D" id="1.10.720.40">
    <property type="match status" value="1"/>
</dbReference>
<dbReference type="AlphaFoldDB" id="A0AAD8CFS0"/>
<keyword evidence="2" id="KW-0812">Transmembrane</keyword>
<comment type="caution">
    <text evidence="4">The sequence shown here is derived from an EMBL/GenBank/DDBJ whole genome shotgun (WGS) entry which is preliminary data.</text>
</comment>
<feature type="compositionally biased region" description="Polar residues" evidence="1">
    <location>
        <begin position="123"/>
        <end position="141"/>
    </location>
</feature>
<dbReference type="PANTHER" id="PTHR12019:SF5">
    <property type="entry name" value="EMERIN (EMERY-DREIFUSS MUSCULAR DYSTROPHY)"/>
    <property type="match status" value="1"/>
</dbReference>
<dbReference type="SUPFAM" id="SSF63451">
    <property type="entry name" value="LEM domain"/>
    <property type="match status" value="1"/>
</dbReference>
<dbReference type="FunFam" id="1.10.720.40:FF:000001">
    <property type="entry name" value="LEM domain containing 2, isoform CRA_a"/>
    <property type="match status" value="1"/>
</dbReference>